<evidence type="ECO:0000313" key="3">
    <source>
        <dbReference type="Proteomes" id="UP000479710"/>
    </source>
</evidence>
<name>A0A6G1BLX3_9ORYZ</name>
<reference evidence="2 3" key="1">
    <citation type="submission" date="2019-11" db="EMBL/GenBank/DDBJ databases">
        <title>Whole genome sequence of Oryza granulata.</title>
        <authorList>
            <person name="Li W."/>
        </authorList>
    </citation>
    <scope>NUCLEOTIDE SEQUENCE [LARGE SCALE GENOMIC DNA]</scope>
    <source>
        <strain evidence="3">cv. Menghai</strain>
        <tissue evidence="2">Leaf</tissue>
    </source>
</reference>
<sequence>MEDDGLKAAQRTGDGAAGASDDGSMTRDKGEDIGASGFSRATEEVTTATIARWLGEAALGDAVTGRAALAEGWRWGVGWMLTSGGRRFRVRR</sequence>
<dbReference type="AlphaFoldDB" id="A0A6G1BLX3"/>
<feature type="region of interest" description="Disordered" evidence="1">
    <location>
        <begin position="1"/>
        <end position="43"/>
    </location>
</feature>
<dbReference type="Proteomes" id="UP000479710">
    <property type="component" value="Unassembled WGS sequence"/>
</dbReference>
<feature type="compositionally biased region" description="Low complexity" evidence="1">
    <location>
        <begin position="13"/>
        <end position="23"/>
    </location>
</feature>
<evidence type="ECO:0000256" key="1">
    <source>
        <dbReference type="SAM" id="MobiDB-lite"/>
    </source>
</evidence>
<dbReference type="EMBL" id="SPHZ02000012">
    <property type="protein sequence ID" value="KAF0888791.1"/>
    <property type="molecule type" value="Genomic_DNA"/>
</dbReference>
<protein>
    <submittedName>
        <fullName evidence="2">Uncharacterized protein</fullName>
    </submittedName>
</protein>
<evidence type="ECO:0000313" key="2">
    <source>
        <dbReference type="EMBL" id="KAF0888791.1"/>
    </source>
</evidence>
<gene>
    <name evidence="2" type="ORF">E2562_017790</name>
</gene>
<organism evidence="2 3">
    <name type="scientific">Oryza meyeriana var. granulata</name>
    <dbReference type="NCBI Taxonomy" id="110450"/>
    <lineage>
        <taxon>Eukaryota</taxon>
        <taxon>Viridiplantae</taxon>
        <taxon>Streptophyta</taxon>
        <taxon>Embryophyta</taxon>
        <taxon>Tracheophyta</taxon>
        <taxon>Spermatophyta</taxon>
        <taxon>Magnoliopsida</taxon>
        <taxon>Liliopsida</taxon>
        <taxon>Poales</taxon>
        <taxon>Poaceae</taxon>
        <taxon>BOP clade</taxon>
        <taxon>Oryzoideae</taxon>
        <taxon>Oryzeae</taxon>
        <taxon>Oryzinae</taxon>
        <taxon>Oryza</taxon>
        <taxon>Oryza meyeriana</taxon>
    </lineage>
</organism>
<proteinExistence type="predicted"/>
<accession>A0A6G1BLX3</accession>
<comment type="caution">
    <text evidence="2">The sequence shown here is derived from an EMBL/GenBank/DDBJ whole genome shotgun (WGS) entry which is preliminary data.</text>
</comment>
<keyword evidence="3" id="KW-1185">Reference proteome</keyword>